<gene>
    <name evidence="2" type="ORF">V1478_000740</name>
</gene>
<evidence type="ECO:0000256" key="1">
    <source>
        <dbReference type="SAM" id="MobiDB-lite"/>
    </source>
</evidence>
<accession>A0ABD2C6H6</accession>
<keyword evidence="3" id="KW-1185">Reference proteome</keyword>
<name>A0ABD2C6H6_VESSQ</name>
<proteinExistence type="predicted"/>
<dbReference type="Proteomes" id="UP001607302">
    <property type="component" value="Unassembled WGS sequence"/>
</dbReference>
<dbReference type="EMBL" id="JAUDFV010000020">
    <property type="protein sequence ID" value="KAL2740599.1"/>
    <property type="molecule type" value="Genomic_DNA"/>
</dbReference>
<feature type="region of interest" description="Disordered" evidence="1">
    <location>
        <begin position="193"/>
        <end position="216"/>
    </location>
</feature>
<reference evidence="2 3" key="1">
    <citation type="journal article" date="2024" name="Ann. Entomol. Soc. Am.">
        <title>Genomic analyses of the southern and eastern yellowjacket wasps (Hymenoptera: Vespidae) reveal evolutionary signatures of social life.</title>
        <authorList>
            <person name="Catto M.A."/>
            <person name="Caine P.B."/>
            <person name="Orr S.E."/>
            <person name="Hunt B.G."/>
            <person name="Goodisman M.A.D."/>
        </authorList>
    </citation>
    <scope>NUCLEOTIDE SEQUENCE [LARGE SCALE GENOMIC DNA]</scope>
    <source>
        <strain evidence="2">233</strain>
        <tissue evidence="2">Head and thorax</tissue>
    </source>
</reference>
<evidence type="ECO:0000313" key="3">
    <source>
        <dbReference type="Proteomes" id="UP001607302"/>
    </source>
</evidence>
<dbReference type="AlphaFoldDB" id="A0ABD2C6H6"/>
<protein>
    <submittedName>
        <fullName evidence="2">Uncharacterized protein</fullName>
    </submittedName>
</protein>
<evidence type="ECO:0000313" key="2">
    <source>
        <dbReference type="EMBL" id="KAL2740599.1"/>
    </source>
</evidence>
<comment type="caution">
    <text evidence="2">The sequence shown here is derived from an EMBL/GenBank/DDBJ whole genome shotgun (WGS) entry which is preliminary data.</text>
</comment>
<sequence length="216" mass="25213">QGKPLKSKEDNRRGLGSYNERRVTTTTTTISSITTTTTTVTINDNATATGNNVKPCDAVIASTRSFLGRESYTGCFQEKKNPHVKNYRARARYYELQYKELAVEEKEEGKEEEEEKKKEKVCIRRRNVGTQVRWNVGTLERWNVGTLERWNELRWMQESSCWPFSTGLEGILQHNTRRDFKCRARACSKKERRKDKSKARFESSVPPTHWQLNIKE</sequence>
<feature type="non-terminal residue" evidence="2">
    <location>
        <position position="1"/>
    </location>
</feature>
<organism evidence="2 3">
    <name type="scientific">Vespula squamosa</name>
    <name type="common">Southern yellow jacket</name>
    <name type="synonym">Wasp</name>
    <dbReference type="NCBI Taxonomy" id="30214"/>
    <lineage>
        <taxon>Eukaryota</taxon>
        <taxon>Metazoa</taxon>
        <taxon>Ecdysozoa</taxon>
        <taxon>Arthropoda</taxon>
        <taxon>Hexapoda</taxon>
        <taxon>Insecta</taxon>
        <taxon>Pterygota</taxon>
        <taxon>Neoptera</taxon>
        <taxon>Endopterygota</taxon>
        <taxon>Hymenoptera</taxon>
        <taxon>Apocrita</taxon>
        <taxon>Aculeata</taxon>
        <taxon>Vespoidea</taxon>
        <taxon>Vespidae</taxon>
        <taxon>Vespinae</taxon>
        <taxon>Vespula</taxon>
    </lineage>
</organism>